<reference evidence="6 7" key="1">
    <citation type="submission" date="2024-10" db="EMBL/GenBank/DDBJ databases">
        <title>The Natural Products Discovery Center: Release of the First 8490 Sequenced Strains for Exploring Actinobacteria Biosynthetic Diversity.</title>
        <authorList>
            <person name="Kalkreuter E."/>
            <person name="Kautsar S.A."/>
            <person name="Yang D."/>
            <person name="Bader C.D."/>
            <person name="Teijaro C.N."/>
            <person name="Fluegel L."/>
            <person name="Davis C.M."/>
            <person name="Simpson J.R."/>
            <person name="Lauterbach L."/>
            <person name="Steele A.D."/>
            <person name="Gui C."/>
            <person name="Meng S."/>
            <person name="Li G."/>
            <person name="Viehrig K."/>
            <person name="Ye F."/>
            <person name="Su P."/>
            <person name="Kiefer A.F."/>
            <person name="Nichols A."/>
            <person name="Cepeda A.J."/>
            <person name="Yan W."/>
            <person name="Fan B."/>
            <person name="Jiang Y."/>
            <person name="Adhikari A."/>
            <person name="Zheng C.-J."/>
            <person name="Schuster L."/>
            <person name="Cowan T.M."/>
            <person name="Smanski M.J."/>
            <person name="Chevrette M.G."/>
            <person name="De Carvalho L.P.S."/>
            <person name="Shen B."/>
        </authorList>
    </citation>
    <scope>NUCLEOTIDE SEQUENCE [LARGE SCALE GENOMIC DNA]</scope>
    <source>
        <strain evidence="6 7">NPDC002593</strain>
    </source>
</reference>
<dbReference type="EMBL" id="JBIAQY010000005">
    <property type="protein sequence ID" value="MFF3569546.1"/>
    <property type="molecule type" value="Genomic_DNA"/>
</dbReference>
<evidence type="ECO:0000256" key="5">
    <source>
        <dbReference type="SAM" id="MobiDB-lite"/>
    </source>
</evidence>
<accession>A0ABW6RZS6</accession>
<evidence type="ECO:0000256" key="3">
    <source>
        <dbReference type="ARBA" id="ARBA00022490"/>
    </source>
</evidence>
<protein>
    <submittedName>
        <fullName evidence="6">ESX secretion-associated protein EspG</fullName>
    </submittedName>
</protein>
<keyword evidence="4" id="KW-0143">Chaperone</keyword>
<name>A0ABW6RZS6_9NOCA</name>
<feature type="region of interest" description="Disordered" evidence="5">
    <location>
        <begin position="144"/>
        <end position="173"/>
    </location>
</feature>
<gene>
    <name evidence="6" type="ORF">ACFYXQ_17390</name>
</gene>
<comment type="similarity">
    <text evidence="2">Belongs to the EspG family.</text>
</comment>
<evidence type="ECO:0000313" key="7">
    <source>
        <dbReference type="Proteomes" id="UP001601992"/>
    </source>
</evidence>
<proteinExistence type="inferred from homology"/>
<dbReference type="RefSeq" id="WP_387404257.1">
    <property type="nucleotide sequence ID" value="NZ_JBIAQY010000005.1"/>
</dbReference>
<comment type="caution">
    <text evidence="6">The sequence shown here is derived from an EMBL/GenBank/DDBJ whole genome shotgun (WGS) entry which is preliminary data.</text>
</comment>
<evidence type="ECO:0000256" key="1">
    <source>
        <dbReference type="ARBA" id="ARBA00004496"/>
    </source>
</evidence>
<evidence type="ECO:0000256" key="4">
    <source>
        <dbReference type="ARBA" id="ARBA00023186"/>
    </source>
</evidence>
<dbReference type="InterPro" id="IPR025734">
    <property type="entry name" value="EspG"/>
</dbReference>
<sequence length="268" mass="30449">MSVHRFRLTSLEVVVLWELMSNDRLPFPLTHWPTHQYEDDYIRAKRETAERLLRTLPVDARQLWEAAVDPDIVIRAAGEAPDDETDMSAVTRVLGLRRAGYAVVLVQQPGESIERGGDVDVYETDVVGLAKAVIEQLPKVGRGNQGEVPILPQQPDAMDRGYGTSPVLDTNDSARRRSDRWRNAKATQLGELKVEPGSRAHWIQDRRGYLVRWRDLADDGRYLIEPEPDPVAIPVDDNAFEVFVNQRVAALVRRIRENRPAEPDFRVS</sequence>
<dbReference type="Proteomes" id="UP001601992">
    <property type="component" value="Unassembled WGS sequence"/>
</dbReference>
<keyword evidence="7" id="KW-1185">Reference proteome</keyword>
<dbReference type="Pfam" id="PF14011">
    <property type="entry name" value="ESX-1_EspG"/>
    <property type="match status" value="1"/>
</dbReference>
<evidence type="ECO:0000256" key="2">
    <source>
        <dbReference type="ARBA" id="ARBA00006411"/>
    </source>
</evidence>
<evidence type="ECO:0000313" key="6">
    <source>
        <dbReference type="EMBL" id="MFF3569546.1"/>
    </source>
</evidence>
<organism evidence="6 7">
    <name type="scientific">Nocardia jiangxiensis</name>
    <dbReference type="NCBI Taxonomy" id="282685"/>
    <lineage>
        <taxon>Bacteria</taxon>
        <taxon>Bacillati</taxon>
        <taxon>Actinomycetota</taxon>
        <taxon>Actinomycetes</taxon>
        <taxon>Mycobacteriales</taxon>
        <taxon>Nocardiaceae</taxon>
        <taxon>Nocardia</taxon>
    </lineage>
</organism>
<keyword evidence="3" id="KW-0963">Cytoplasm</keyword>
<comment type="subcellular location">
    <subcellularLocation>
        <location evidence="1">Cytoplasm</location>
    </subcellularLocation>
</comment>